<accession>A0A1Y2FGH6</accession>
<dbReference type="OMA" id="HPGYVIS"/>
<dbReference type="SUPFAM" id="SSF51735">
    <property type="entry name" value="NAD(P)-binding Rossmann-fold domains"/>
    <property type="match status" value="1"/>
</dbReference>
<organism evidence="6 7">
    <name type="scientific">Protomyces lactucae-debilis</name>
    <dbReference type="NCBI Taxonomy" id="2754530"/>
    <lineage>
        <taxon>Eukaryota</taxon>
        <taxon>Fungi</taxon>
        <taxon>Dikarya</taxon>
        <taxon>Ascomycota</taxon>
        <taxon>Taphrinomycotina</taxon>
        <taxon>Taphrinomycetes</taxon>
        <taxon>Taphrinales</taxon>
        <taxon>Protomycetaceae</taxon>
        <taxon>Protomyces</taxon>
    </lineage>
</organism>
<evidence type="ECO:0000256" key="5">
    <source>
        <dbReference type="SAM" id="MobiDB-lite"/>
    </source>
</evidence>
<dbReference type="RefSeq" id="XP_040725385.1">
    <property type="nucleotide sequence ID" value="XM_040866947.1"/>
</dbReference>
<evidence type="ECO:0000313" key="7">
    <source>
        <dbReference type="Proteomes" id="UP000193685"/>
    </source>
</evidence>
<dbReference type="GeneID" id="63783546"/>
<dbReference type="STRING" id="56484.A0A1Y2FGH6"/>
<dbReference type="PANTHER" id="PTHR43490">
    <property type="entry name" value="(+)-NEOMENTHOL DEHYDROGENASE"/>
    <property type="match status" value="1"/>
</dbReference>
<feature type="region of interest" description="Disordered" evidence="5">
    <location>
        <begin position="212"/>
        <end position="231"/>
    </location>
</feature>
<dbReference type="AlphaFoldDB" id="A0A1Y2FGH6"/>
<keyword evidence="2" id="KW-0521">NADP</keyword>
<dbReference type="PRINTS" id="PR00081">
    <property type="entry name" value="GDHRDH"/>
</dbReference>
<name>A0A1Y2FGH6_PROLT</name>
<dbReference type="Gene3D" id="3.40.50.720">
    <property type="entry name" value="NAD(P)-binding Rossmann-like Domain"/>
    <property type="match status" value="1"/>
</dbReference>
<proteinExistence type="inferred from homology"/>
<dbReference type="PANTHER" id="PTHR43490:SF99">
    <property type="entry name" value="SHORT-CHAIN DEHYDROGENASE_REDUCTASE"/>
    <property type="match status" value="1"/>
</dbReference>
<gene>
    <name evidence="6" type="ORF">BCR37DRAFT_314809</name>
</gene>
<evidence type="ECO:0000256" key="4">
    <source>
        <dbReference type="RuleBase" id="RU000363"/>
    </source>
</evidence>
<comment type="caution">
    <text evidence="6">The sequence shown here is derived from an EMBL/GenBank/DDBJ whole genome shotgun (WGS) entry which is preliminary data.</text>
</comment>
<dbReference type="Pfam" id="PF00106">
    <property type="entry name" value="adh_short"/>
    <property type="match status" value="1"/>
</dbReference>
<dbReference type="PRINTS" id="PR00080">
    <property type="entry name" value="SDRFAMILY"/>
</dbReference>
<dbReference type="GO" id="GO:0016491">
    <property type="term" value="F:oxidoreductase activity"/>
    <property type="evidence" value="ECO:0007669"/>
    <property type="project" value="UniProtKB-KW"/>
</dbReference>
<sequence length="231" mass="24809">MTITLITGANRGLGFETARRLKERGQKVYIGARNAAAGREAAEKLGVESVQLDVTNDESVNAAVKEIEAREGKLDILINNSGITGQMKTVEETSPKDLLECYETNVFGVVRMTKAFLPLLKKSDAPSVINISSGLGSFVMVQDTSAIESSFTNLPYNSSKSALNMITLQYARALPDVRFNIIDPGYTATDMNGHNGHQTVEEGTDAVVKMATTGKGGPTGTYTNRTGTVPW</sequence>
<dbReference type="InterPro" id="IPR036291">
    <property type="entry name" value="NAD(P)-bd_dom_sf"/>
</dbReference>
<dbReference type="PROSITE" id="PS00061">
    <property type="entry name" value="ADH_SHORT"/>
    <property type="match status" value="1"/>
</dbReference>
<keyword evidence="7" id="KW-1185">Reference proteome</keyword>
<keyword evidence="3" id="KW-0560">Oxidoreductase</keyword>
<protein>
    <submittedName>
        <fullName evidence="6">Putative short chain oxidoreductase</fullName>
    </submittedName>
</protein>
<evidence type="ECO:0000256" key="3">
    <source>
        <dbReference type="ARBA" id="ARBA00023002"/>
    </source>
</evidence>
<reference evidence="6 7" key="1">
    <citation type="submission" date="2016-07" db="EMBL/GenBank/DDBJ databases">
        <title>Pervasive Adenine N6-methylation of Active Genes in Fungi.</title>
        <authorList>
            <consortium name="DOE Joint Genome Institute"/>
            <person name="Mondo S.J."/>
            <person name="Dannebaum R.O."/>
            <person name="Kuo R.C."/>
            <person name="Labutti K."/>
            <person name="Haridas S."/>
            <person name="Kuo A."/>
            <person name="Salamov A."/>
            <person name="Ahrendt S.R."/>
            <person name="Lipzen A."/>
            <person name="Sullivan W."/>
            <person name="Andreopoulos W.B."/>
            <person name="Clum A."/>
            <person name="Lindquist E."/>
            <person name="Daum C."/>
            <person name="Ramamoorthy G.K."/>
            <person name="Gryganskyi A."/>
            <person name="Culley D."/>
            <person name="Magnuson J.K."/>
            <person name="James T.Y."/>
            <person name="O'Malley M.A."/>
            <person name="Stajich J.E."/>
            <person name="Spatafora J.W."/>
            <person name="Visel A."/>
            <person name="Grigoriev I.V."/>
        </authorList>
    </citation>
    <scope>NUCLEOTIDE SEQUENCE [LARGE SCALE GENOMIC DNA]</scope>
    <source>
        <strain evidence="6 7">12-1054</strain>
    </source>
</reference>
<dbReference type="EMBL" id="MCFI01000009">
    <property type="protein sequence ID" value="ORY82514.1"/>
    <property type="molecule type" value="Genomic_DNA"/>
</dbReference>
<dbReference type="InterPro" id="IPR020904">
    <property type="entry name" value="Sc_DH/Rdtase_CS"/>
</dbReference>
<dbReference type="Proteomes" id="UP000193685">
    <property type="component" value="Unassembled WGS sequence"/>
</dbReference>
<evidence type="ECO:0000256" key="1">
    <source>
        <dbReference type="ARBA" id="ARBA00006484"/>
    </source>
</evidence>
<comment type="similarity">
    <text evidence="1 4">Belongs to the short-chain dehydrogenases/reductases (SDR) family.</text>
</comment>
<dbReference type="OrthoDB" id="1933717at2759"/>
<dbReference type="InterPro" id="IPR002347">
    <property type="entry name" value="SDR_fam"/>
</dbReference>
<evidence type="ECO:0000313" key="6">
    <source>
        <dbReference type="EMBL" id="ORY82514.1"/>
    </source>
</evidence>
<evidence type="ECO:0000256" key="2">
    <source>
        <dbReference type="ARBA" id="ARBA00022857"/>
    </source>
</evidence>